<proteinExistence type="predicted"/>
<dbReference type="PANTHER" id="PTHR11647">
    <property type="entry name" value="HYDRANTOINASE/DIHYDROPYRIMIDINASE FAMILY MEMBER"/>
    <property type="match status" value="1"/>
</dbReference>
<dbReference type="EMBL" id="UINC01006679">
    <property type="protein sequence ID" value="SVA28997.1"/>
    <property type="molecule type" value="Genomic_DNA"/>
</dbReference>
<dbReference type="Pfam" id="PF07969">
    <property type="entry name" value="Amidohydro_3"/>
    <property type="match status" value="1"/>
</dbReference>
<dbReference type="GO" id="GO:0016812">
    <property type="term" value="F:hydrolase activity, acting on carbon-nitrogen (but not peptide) bonds, in cyclic amides"/>
    <property type="evidence" value="ECO:0007669"/>
    <property type="project" value="TreeGrafter"/>
</dbReference>
<sequence length="570" mass="63222">MSETFDIIIKNGTIYDGTGQRSFVSDIFIKNEIIVDIRKSNVNDKCLEQIDANGLIVTPGFVDIHTHYDGQVTWDNYISPSSWHGVTTAIMGNCGVGFAPVHNYDHDRLVTLMEGVEDIPEVVLTEGLEWKWETFGEYLDYISKRSFDIDVGAQVPHGALRLYVMGQRGADREPATEEDIKLMSKLAAEAISIGALGFSTSRTINHRTSEGNLVPQFTAAENELIGISKAIGTTKKGVMQLVTDLIDGRKEYEVYEKMVSESNRPLSITVAQTDANNYEWEDLLGWIEDSADKGLPIKAQVCGRPVGLVLGLSVTLNPFSAHPSFKEISDLPLKEKVEIMSSVNFKKKLISEKPSTNDGLILSILRNYNNIYILEDPPDYEPLIDESLGHQAKKLNIAVDEFLYDSLLLEEGKKLLYFPIGNYMDTSLDVAKKMMESRHSLLGLGDGGAHCATICDASFTTHMLTFWARDRVRGPKLDLSWIIKSHTRDNALAMGLNDRGLISKGMKADLNVIDFDNLTLHAPEVVNDLPAGGKRLIQNVEGYTATIMSGRITYRNGIKTGELPGKLIRS</sequence>
<dbReference type="Gene3D" id="3.20.20.140">
    <property type="entry name" value="Metal-dependent hydrolases"/>
    <property type="match status" value="1"/>
</dbReference>
<evidence type="ECO:0000313" key="2">
    <source>
        <dbReference type="EMBL" id="SVA28997.1"/>
    </source>
</evidence>
<dbReference type="InterPro" id="IPR011059">
    <property type="entry name" value="Metal-dep_hydrolase_composite"/>
</dbReference>
<dbReference type="SUPFAM" id="SSF51338">
    <property type="entry name" value="Composite domain of metallo-dependent hydrolases"/>
    <property type="match status" value="1"/>
</dbReference>
<dbReference type="InterPro" id="IPR032466">
    <property type="entry name" value="Metal_Hydrolase"/>
</dbReference>
<gene>
    <name evidence="2" type="ORF">METZ01_LOCUS81851</name>
</gene>
<reference evidence="2" key="1">
    <citation type="submission" date="2018-05" db="EMBL/GenBank/DDBJ databases">
        <authorList>
            <person name="Lanie J.A."/>
            <person name="Ng W.-L."/>
            <person name="Kazmierczak K.M."/>
            <person name="Andrzejewski T.M."/>
            <person name="Davidsen T.M."/>
            <person name="Wayne K.J."/>
            <person name="Tettelin H."/>
            <person name="Glass J.I."/>
            <person name="Rusch D."/>
            <person name="Podicherti R."/>
            <person name="Tsui H.-C.T."/>
            <person name="Winkler M.E."/>
        </authorList>
    </citation>
    <scope>NUCLEOTIDE SEQUENCE</scope>
</reference>
<organism evidence="2">
    <name type="scientific">marine metagenome</name>
    <dbReference type="NCBI Taxonomy" id="408172"/>
    <lineage>
        <taxon>unclassified sequences</taxon>
        <taxon>metagenomes</taxon>
        <taxon>ecological metagenomes</taxon>
    </lineage>
</organism>
<dbReference type="CDD" id="cd01297">
    <property type="entry name" value="D-aminoacylase"/>
    <property type="match status" value="1"/>
</dbReference>
<dbReference type="PANTHER" id="PTHR11647:SF1">
    <property type="entry name" value="COLLAPSIN RESPONSE MEDIATOR PROTEIN"/>
    <property type="match status" value="1"/>
</dbReference>
<protein>
    <recommendedName>
        <fullName evidence="1">Amidohydrolase 3 domain-containing protein</fullName>
    </recommendedName>
</protein>
<dbReference type="SUPFAM" id="SSF51556">
    <property type="entry name" value="Metallo-dependent hydrolases"/>
    <property type="match status" value="1"/>
</dbReference>
<evidence type="ECO:0000259" key="1">
    <source>
        <dbReference type="Pfam" id="PF07969"/>
    </source>
</evidence>
<feature type="domain" description="Amidohydrolase 3" evidence="1">
    <location>
        <begin position="50"/>
        <end position="554"/>
    </location>
</feature>
<dbReference type="AlphaFoldDB" id="A0A381UNV1"/>
<name>A0A381UNV1_9ZZZZ</name>
<dbReference type="InterPro" id="IPR013108">
    <property type="entry name" value="Amidohydro_3"/>
</dbReference>
<accession>A0A381UNV1</accession>
<dbReference type="InterPro" id="IPR050378">
    <property type="entry name" value="Metallo-dep_Hydrolases_sf"/>
</dbReference>
<dbReference type="GO" id="GO:0005829">
    <property type="term" value="C:cytosol"/>
    <property type="evidence" value="ECO:0007669"/>
    <property type="project" value="TreeGrafter"/>
</dbReference>